<dbReference type="Gene3D" id="3.80.10.10">
    <property type="entry name" value="Ribonuclease Inhibitor"/>
    <property type="match status" value="1"/>
</dbReference>
<feature type="compositionally biased region" description="Polar residues" evidence="2">
    <location>
        <begin position="1"/>
        <end position="11"/>
    </location>
</feature>
<name>A0AAD7XF27_9APHY</name>
<feature type="compositionally biased region" description="Polar residues" evidence="2">
    <location>
        <begin position="628"/>
        <end position="645"/>
    </location>
</feature>
<keyword evidence="1" id="KW-0175">Coiled coil</keyword>
<dbReference type="Gene3D" id="1.20.5.340">
    <property type="match status" value="1"/>
</dbReference>
<dbReference type="EMBL" id="JAPEVG010000034">
    <property type="protein sequence ID" value="KAJ8494634.1"/>
    <property type="molecule type" value="Genomic_DNA"/>
</dbReference>
<feature type="compositionally biased region" description="Acidic residues" evidence="2">
    <location>
        <begin position="651"/>
        <end position="670"/>
    </location>
</feature>
<evidence type="ECO:0000256" key="2">
    <source>
        <dbReference type="SAM" id="MobiDB-lite"/>
    </source>
</evidence>
<comment type="caution">
    <text evidence="3">The sequence shown here is derived from an EMBL/GenBank/DDBJ whole genome shotgun (WGS) entry which is preliminary data.</text>
</comment>
<dbReference type="Proteomes" id="UP001215151">
    <property type="component" value="Unassembled WGS sequence"/>
</dbReference>
<evidence type="ECO:0000313" key="3">
    <source>
        <dbReference type="EMBL" id="KAJ8494634.1"/>
    </source>
</evidence>
<feature type="region of interest" description="Disordered" evidence="2">
    <location>
        <begin position="603"/>
        <end position="684"/>
    </location>
</feature>
<keyword evidence="4" id="KW-1185">Reference proteome</keyword>
<dbReference type="InterPro" id="IPR032675">
    <property type="entry name" value="LRR_dom_sf"/>
</dbReference>
<accession>A0AAD7XF27</accession>
<feature type="coiled-coil region" evidence="1">
    <location>
        <begin position="51"/>
        <end position="78"/>
    </location>
</feature>
<protein>
    <recommendedName>
        <fullName evidence="5">F-box domain-containing protein</fullName>
    </recommendedName>
</protein>
<gene>
    <name evidence="3" type="ORF">ONZ51_g2220</name>
</gene>
<reference evidence="3" key="1">
    <citation type="submission" date="2022-11" db="EMBL/GenBank/DDBJ databases">
        <title>Genome Sequence of Cubamyces cubensis.</title>
        <authorList>
            <person name="Buettner E."/>
        </authorList>
    </citation>
    <scope>NUCLEOTIDE SEQUENCE</scope>
    <source>
        <strain evidence="3">MPL-01</strain>
    </source>
</reference>
<sequence>MAAHTNPATSAEDSHETPASDTAGQSKAEPERSSVFDELAERTFADIVDEVSRLRAENAAIREDKTRLEGDARDLKTKIDRVLEPELHLLRKEREELRGAVKYLIAQTGVRRLSIAEETTQITPDRRDPVDVGSLPHELLLHILRASRAPRHQHDPSVSQGPRNPWLAELRFRKGLILVCKKWSGPATEVLYEDIVLRRMDQALALANTLAATTSYQRGLADLVKSIRLDPCGVLPECADAARGAFRAILERCTALRAFEINVDVCEPSVVDEPQPGSADVFFPLWILDNGPDPGGLRRVFQERLSTPLRVLDLSIPLSGARTHQRLHLALSYCAAGLEVLKLGPSYQVAGEVYDGSMLPPLTLHGLQELYINVERSELCLLICHKWKMPTLRRLTTLDTGTIPHVLLEAHGSQLRYLHLYPKRKPMLHCWFLQDLTGIEQVPAHCPALEHLVLSANTETGPSPMSLNSRSLRYLDIWTTCERSTGGHQCRVWWSCSSNEFLGESTLPALRDVRYLWDSLHVDLPAICDPARELAADEQVVHFFPRAQYLQTKRHVISDRLVFCVSCGVPRSAVLDTKSIQMPSWVVESSAMVPVSIPSLYAGAWSSDSSSEEDEDSSDEDEDEYSEAGSQNVGREENPGSNADSGGSDYEPGDEESSDNDDDDDDDSDEGASVRESDTESAGE</sequence>
<organism evidence="3 4">
    <name type="scientific">Trametes cubensis</name>
    <dbReference type="NCBI Taxonomy" id="1111947"/>
    <lineage>
        <taxon>Eukaryota</taxon>
        <taxon>Fungi</taxon>
        <taxon>Dikarya</taxon>
        <taxon>Basidiomycota</taxon>
        <taxon>Agaricomycotina</taxon>
        <taxon>Agaricomycetes</taxon>
        <taxon>Polyporales</taxon>
        <taxon>Polyporaceae</taxon>
        <taxon>Trametes</taxon>
    </lineage>
</organism>
<evidence type="ECO:0000313" key="4">
    <source>
        <dbReference type="Proteomes" id="UP001215151"/>
    </source>
</evidence>
<evidence type="ECO:0000256" key="1">
    <source>
        <dbReference type="SAM" id="Coils"/>
    </source>
</evidence>
<evidence type="ECO:0008006" key="5">
    <source>
        <dbReference type="Google" id="ProtNLM"/>
    </source>
</evidence>
<proteinExistence type="predicted"/>
<dbReference type="AlphaFoldDB" id="A0AAD7XF27"/>
<feature type="compositionally biased region" description="Acidic residues" evidence="2">
    <location>
        <begin position="610"/>
        <end position="626"/>
    </location>
</feature>
<feature type="region of interest" description="Disordered" evidence="2">
    <location>
        <begin position="1"/>
        <end position="35"/>
    </location>
</feature>